<reference evidence="2 3" key="1">
    <citation type="submission" date="2018-05" db="EMBL/GenBank/DDBJ databases">
        <title>The Hungate 1000. A catalogue of reference genomes from the rumen microbiome.</title>
        <authorList>
            <person name="Kelly W."/>
        </authorList>
    </citation>
    <scope>NUCLEOTIDE SEQUENCE [LARGE SCALE GENOMIC DNA]</scope>
    <source>
        <strain evidence="2 3">NLAE-zl-C242</strain>
    </source>
</reference>
<keyword evidence="1" id="KW-1133">Transmembrane helix</keyword>
<gene>
    <name evidence="2" type="ORF">A8806_106110</name>
</gene>
<keyword evidence="3" id="KW-1185">Reference proteome</keyword>
<organism evidence="2 3">
    <name type="scientific">Faecalicatena orotica</name>
    <dbReference type="NCBI Taxonomy" id="1544"/>
    <lineage>
        <taxon>Bacteria</taxon>
        <taxon>Bacillati</taxon>
        <taxon>Bacillota</taxon>
        <taxon>Clostridia</taxon>
        <taxon>Lachnospirales</taxon>
        <taxon>Lachnospiraceae</taxon>
        <taxon>Faecalicatena</taxon>
    </lineage>
</organism>
<dbReference type="Proteomes" id="UP000245845">
    <property type="component" value="Unassembled WGS sequence"/>
</dbReference>
<evidence type="ECO:0000313" key="2">
    <source>
        <dbReference type="EMBL" id="PWJ29373.1"/>
    </source>
</evidence>
<proteinExistence type="predicted"/>
<dbReference type="EMBL" id="QGDL01000006">
    <property type="protein sequence ID" value="PWJ29373.1"/>
    <property type="molecule type" value="Genomic_DNA"/>
</dbReference>
<protein>
    <submittedName>
        <fullName evidence="2">Uncharacterized protein</fullName>
    </submittedName>
</protein>
<evidence type="ECO:0000256" key="1">
    <source>
        <dbReference type="SAM" id="Phobius"/>
    </source>
</evidence>
<dbReference type="AlphaFoldDB" id="A0A2Y9BDX6"/>
<evidence type="ECO:0000313" key="3">
    <source>
        <dbReference type="Proteomes" id="UP000245845"/>
    </source>
</evidence>
<keyword evidence="1" id="KW-0812">Transmembrane</keyword>
<feature type="transmembrane region" description="Helical" evidence="1">
    <location>
        <begin position="79"/>
        <end position="97"/>
    </location>
</feature>
<comment type="caution">
    <text evidence="2">The sequence shown here is derived from an EMBL/GenBank/DDBJ whole genome shotgun (WGS) entry which is preliminary data.</text>
</comment>
<accession>A0A2Y9BDX6</accession>
<name>A0A2Y9BDX6_9FIRM</name>
<keyword evidence="1" id="KW-0472">Membrane</keyword>
<feature type="transmembrane region" description="Helical" evidence="1">
    <location>
        <begin position="103"/>
        <end position="119"/>
    </location>
</feature>
<sequence>MLQILPKGVSRPFEYILDMNCPIDITYIFQFFLQKNRKIIPNPRNASATRAEAFLVFFKNIVISDILEQNGKGNDMKKMLLGIAMLLFTIILALIGINDGICIAAGLFALALTGVGYAEQEK</sequence>